<keyword evidence="1" id="KW-0175">Coiled coil</keyword>
<evidence type="ECO:0000256" key="1">
    <source>
        <dbReference type="SAM" id="Coils"/>
    </source>
</evidence>
<feature type="region of interest" description="Disordered" evidence="2">
    <location>
        <begin position="441"/>
        <end position="460"/>
    </location>
</feature>
<feature type="region of interest" description="Disordered" evidence="2">
    <location>
        <begin position="780"/>
        <end position="801"/>
    </location>
</feature>
<organism evidence="3 4">
    <name type="scientific">Halovenus rubra</name>
    <dbReference type="NCBI Taxonomy" id="869890"/>
    <lineage>
        <taxon>Archaea</taxon>
        <taxon>Methanobacteriati</taxon>
        <taxon>Methanobacteriota</taxon>
        <taxon>Stenosarchaea group</taxon>
        <taxon>Halobacteria</taxon>
        <taxon>Halobacteriales</taxon>
        <taxon>Haloarculaceae</taxon>
        <taxon>Halovenus</taxon>
    </lineage>
</organism>
<protein>
    <submittedName>
        <fullName evidence="3">Uncharacterized protein</fullName>
    </submittedName>
</protein>
<feature type="compositionally biased region" description="Polar residues" evidence="2">
    <location>
        <begin position="223"/>
        <end position="232"/>
    </location>
</feature>
<dbReference type="RefSeq" id="WP_267635763.1">
    <property type="nucleotide sequence ID" value="NZ_JAODIY010000001.1"/>
</dbReference>
<feature type="compositionally biased region" description="Polar residues" evidence="2">
    <location>
        <begin position="791"/>
        <end position="801"/>
    </location>
</feature>
<feature type="region of interest" description="Disordered" evidence="2">
    <location>
        <begin position="1011"/>
        <end position="1037"/>
    </location>
</feature>
<accession>A0ABD5XF25</accession>
<feature type="coiled-coil region" evidence="1">
    <location>
        <begin position="1087"/>
        <end position="1114"/>
    </location>
</feature>
<feature type="compositionally biased region" description="Acidic residues" evidence="2">
    <location>
        <begin position="244"/>
        <end position="258"/>
    </location>
</feature>
<feature type="compositionally biased region" description="Basic and acidic residues" evidence="2">
    <location>
        <begin position="496"/>
        <end position="513"/>
    </location>
</feature>
<feature type="region of interest" description="Disordered" evidence="2">
    <location>
        <begin position="1336"/>
        <end position="1366"/>
    </location>
</feature>
<feature type="region of interest" description="Disordered" evidence="2">
    <location>
        <begin position="170"/>
        <end position="286"/>
    </location>
</feature>
<evidence type="ECO:0000313" key="3">
    <source>
        <dbReference type="EMBL" id="MFC7127698.1"/>
    </source>
</evidence>
<feature type="region of interest" description="Disordered" evidence="2">
    <location>
        <begin position="707"/>
        <end position="742"/>
    </location>
</feature>
<evidence type="ECO:0000256" key="2">
    <source>
        <dbReference type="SAM" id="MobiDB-lite"/>
    </source>
</evidence>
<feature type="region of interest" description="Disordered" evidence="2">
    <location>
        <begin position="635"/>
        <end position="665"/>
    </location>
</feature>
<comment type="caution">
    <text evidence="3">The sequence shown here is derived from an EMBL/GenBank/DDBJ whole genome shotgun (WGS) entry which is preliminary data.</text>
</comment>
<gene>
    <name evidence="3" type="ORF">ACFQJ7_17015</name>
</gene>
<feature type="compositionally biased region" description="Low complexity" evidence="2">
    <location>
        <begin position="636"/>
        <end position="647"/>
    </location>
</feature>
<feature type="region of interest" description="Disordered" evidence="2">
    <location>
        <begin position="479"/>
        <end position="519"/>
    </location>
</feature>
<dbReference type="Proteomes" id="UP001596414">
    <property type="component" value="Unassembled WGS sequence"/>
</dbReference>
<dbReference type="EMBL" id="JBHSZQ010000051">
    <property type="protein sequence ID" value="MFC7127698.1"/>
    <property type="molecule type" value="Genomic_DNA"/>
</dbReference>
<sequence>MPEHQLLRVRQWGTDSEALRQWLANELDSATADRASATGFARTADADRSLDWSAVAARQSPGSSIALHSAEPGGRHLIVGQVRQADQLREGVTVRLYDAAVYDGEAVPASQPIAMDTTGEHGEFVLSYEPESLGSVEAPAVRVSIVDEATRTTTDRIDATTPIAVRDVAVPPEALGIGDRSIEPDLMTDGGTDQPEESAEDATPSDASEAESNRSDDTDAESNRSNPSNGESTPPDGAAAESSEPADEEATPTADADDLFQFMTVRPPEKSDPGAFARVNPGYSTGLVSSLTEAAGEEGARGAVVEQLQAFKDGDAFLETLSAAPLDLTPLHDALAELDADETADEAAADFGAIVEEALGSSPEALVDDDTLEETAGQVLDSLTAASLHPIGVDESVRASLRDGTRLVDAIRRAADGETVDAPAVLDRQVALPEAVPALSALPVESPPSAGGSSGRRADGSTLADRLHDLEAAADELRTAATAPPSGALEAPLTDGEGRQFADEAPARERSAADETDVPAAIRRAERAAGGAVDDATNAQLADAFDSIEQLVDRLAERRAGGGRPLDEDRMADLSDRARSTLSSLGIEPGDGSIDDATERVSEEARRINERLLDETVGAYERLVATEDGPMLIGEGRSSGSSQPLSGSVGGAWWGSDESAEEDDAESYRAEGVTVLGFGDLRVVKQVGPRYEAGEIAHVENVMESETRERVHRESEVTEETTRRKEKTIKSEKQDLQTTQRNEIKRESETVINDQWGVEAGVNVSAKYGPVSVDTNFGYSRQHSKQKSKRTAVSTAQEITRQATRRVEERVTTETTKRIREEIIERNRHAFENDGDDHITGIYRWLEKTYRMDVHEFDRPRLMVEFLVPDPAAGYRYAQGAKPKEKTAEKPIEPKAVDFGGDVTTGAEREQGAPVYEKRLSYDDITPSNYQWYATHYEAEDVPAPPAHRRKKTIKMKGGEGVSSGNDEAPSYDTKFIDVPDGYSVGTVAVFSGYMHRKNHSLGAGIRVNVGTDDPGSGPSHRIQNVHSSADAGDDKADPAETEYFYLNSDEYDRVPVTLSARNTTDYNVVATATLERTDDALREWKAEVHRKIMAAYRRRRDEYESEVEAAKVGAGVNIEGENPKQNRETERKELKRASIELMRRFELDFDAVTMPGENGNDSLSFPGIEESAIPGMKDDLQFFEQSFEWQQGTYVFYPYYWADRESWTTRLTRDDSDPKFESFLTAGAARFVVPVRPGFEPNVMRFMQTGIPFLKEGTIEEIDDPRYVDIVSELRQQQGAAEGSEYSGEHWFNTVPTSLIKLQASDALPDMITPVNELYDTTTAAATMLTEGALGSGAAEPAVDGGWDSSAPPRSADESAPPEDE</sequence>
<feature type="compositionally biased region" description="Low complexity" evidence="2">
    <location>
        <begin position="234"/>
        <end position="243"/>
    </location>
</feature>
<proteinExistence type="predicted"/>
<reference evidence="3 4" key="1">
    <citation type="journal article" date="2014" name="Int. J. Syst. Evol. Microbiol.">
        <title>Complete genome sequence of Corynebacterium casei LMG S-19264T (=DSM 44701T), isolated from a smear-ripened cheese.</title>
        <authorList>
            <consortium name="US DOE Joint Genome Institute (JGI-PGF)"/>
            <person name="Walter F."/>
            <person name="Albersmeier A."/>
            <person name="Kalinowski J."/>
            <person name="Ruckert C."/>
        </authorList>
    </citation>
    <scope>NUCLEOTIDE SEQUENCE [LARGE SCALE GENOMIC DNA]</scope>
    <source>
        <strain evidence="3 4">CGMCC 4.7215</strain>
    </source>
</reference>
<evidence type="ECO:0000313" key="4">
    <source>
        <dbReference type="Proteomes" id="UP001596414"/>
    </source>
</evidence>
<feature type="compositionally biased region" description="Basic and acidic residues" evidence="2">
    <location>
        <begin position="707"/>
        <end position="735"/>
    </location>
</feature>
<name>A0ABD5XF25_9EURY</name>